<dbReference type="Proteomes" id="UP001626628">
    <property type="component" value="Chromosome"/>
</dbReference>
<feature type="compositionally biased region" description="Basic residues" evidence="1">
    <location>
        <begin position="27"/>
        <end position="37"/>
    </location>
</feature>
<protein>
    <submittedName>
        <fullName evidence="2">Uncharacterized protein</fullName>
    </submittedName>
</protein>
<evidence type="ECO:0000256" key="1">
    <source>
        <dbReference type="SAM" id="MobiDB-lite"/>
    </source>
</evidence>
<dbReference type="RefSeq" id="WP_399146141.1">
    <property type="nucleotide sequence ID" value="NZ_CP147982.1"/>
</dbReference>
<reference evidence="2 3" key="1">
    <citation type="submission" date="2024-03" db="EMBL/GenBank/DDBJ databases">
        <title>The complete genome of Streptomyces sirii sp.nov.</title>
        <authorList>
            <person name="Zakalyukina Y.V."/>
            <person name="Belik A.R."/>
            <person name="Biryukov M.V."/>
            <person name="Baturina O.A."/>
            <person name="Kabilov M.R."/>
        </authorList>
    </citation>
    <scope>NUCLEOTIDE SEQUENCE [LARGE SCALE GENOMIC DNA]</scope>
    <source>
        <strain evidence="2 3">BP-8</strain>
    </source>
</reference>
<feature type="region of interest" description="Disordered" evidence="1">
    <location>
        <begin position="1"/>
        <end position="46"/>
    </location>
</feature>
<evidence type="ECO:0000313" key="3">
    <source>
        <dbReference type="Proteomes" id="UP001626628"/>
    </source>
</evidence>
<name>A0ABZ2QTX7_9ACTN</name>
<dbReference type="EMBL" id="CP147982">
    <property type="protein sequence ID" value="WXK80006.1"/>
    <property type="molecule type" value="Genomic_DNA"/>
</dbReference>
<sequence>MAAGECPHSLADLPADDPAGAPAGVRRPIRRRSRSGRLRREEVAGP</sequence>
<evidence type="ECO:0000313" key="2">
    <source>
        <dbReference type="EMBL" id="WXK80006.1"/>
    </source>
</evidence>
<accession>A0ABZ2QTX7</accession>
<proteinExistence type="predicted"/>
<gene>
    <name evidence="2" type="ORF">WAB15_30660</name>
</gene>
<feature type="compositionally biased region" description="Low complexity" evidence="1">
    <location>
        <begin position="10"/>
        <end position="26"/>
    </location>
</feature>
<keyword evidence="3" id="KW-1185">Reference proteome</keyword>
<organism evidence="2 3">
    <name type="scientific">Streptomyces sirii</name>
    <dbReference type="NCBI Taxonomy" id="3127701"/>
    <lineage>
        <taxon>Bacteria</taxon>
        <taxon>Bacillati</taxon>
        <taxon>Actinomycetota</taxon>
        <taxon>Actinomycetes</taxon>
        <taxon>Kitasatosporales</taxon>
        <taxon>Streptomycetaceae</taxon>
        <taxon>Streptomyces</taxon>
    </lineage>
</organism>